<gene>
    <name evidence="1" type="ORF">C5B42_05390</name>
</gene>
<dbReference type="Proteomes" id="UP000246104">
    <property type="component" value="Unassembled WGS sequence"/>
</dbReference>
<dbReference type="EMBL" id="PSRQ01000059">
    <property type="protein sequence ID" value="PWU22644.1"/>
    <property type="molecule type" value="Genomic_DNA"/>
</dbReference>
<comment type="caution">
    <text evidence="1">The sequence shown here is derived from an EMBL/GenBank/DDBJ whole genome shotgun (WGS) entry which is preliminary data.</text>
</comment>
<evidence type="ECO:0000313" key="1">
    <source>
        <dbReference type="EMBL" id="PWU22644.1"/>
    </source>
</evidence>
<sequence>MSNVEQQGRTPEQQVILRDGIYKFIEKYGPVTKQEVLVGGKRTGWISQQETEKQIVATILKLIDSGELERTATNRLRVTKK</sequence>
<protein>
    <submittedName>
        <fullName evidence="1">Uncharacterized protein</fullName>
    </submittedName>
</protein>
<dbReference type="AlphaFoldDB" id="A0A317JS90"/>
<proteinExistence type="predicted"/>
<accession>A0A317JS90</accession>
<reference evidence="1 2" key="1">
    <citation type="submission" date="2018-02" db="EMBL/GenBank/DDBJ databases">
        <title>Genomic Reconstructions from Amazon Rainforest and Pasture Soil Reveal Novel Insights into the Physiology of Candidate Phyla in Tropical Sites.</title>
        <authorList>
            <person name="Kroeger M.E."/>
            <person name="Delmont T."/>
            <person name="Eren A.M."/>
            <person name="Guo J."/>
            <person name="Meyer K.M."/>
            <person name="Khan K."/>
            <person name="Rodrigues J.L.M."/>
            <person name="Bohannan B.J.M."/>
            <person name="Tringe S."/>
            <person name="Borges C.D."/>
            <person name="Tiedje J."/>
            <person name="Tsai S.M."/>
            <person name="Nusslein K."/>
        </authorList>
    </citation>
    <scope>NUCLEOTIDE SEQUENCE [LARGE SCALE GENOMIC DNA]</scope>
    <source>
        <strain evidence="1">Amazon FNV 2010 28 9</strain>
    </source>
</reference>
<name>A0A317JS90_9BACT</name>
<organism evidence="1 2">
    <name type="scientific">Candidatus Cerribacteria bacterium 'Amazon FNV 2010 28 9'</name>
    <dbReference type="NCBI Taxonomy" id="2081795"/>
    <lineage>
        <taxon>Bacteria</taxon>
        <taxon>Candidatus Cerribacteria</taxon>
    </lineage>
</organism>
<evidence type="ECO:0000313" key="2">
    <source>
        <dbReference type="Proteomes" id="UP000246104"/>
    </source>
</evidence>